<feature type="region of interest" description="Disordered" evidence="2">
    <location>
        <begin position="594"/>
        <end position="620"/>
    </location>
</feature>
<dbReference type="Gene3D" id="2.10.25.10">
    <property type="entry name" value="Laminin"/>
    <property type="match status" value="1"/>
</dbReference>
<evidence type="ECO:0000256" key="2">
    <source>
        <dbReference type="SAM" id="MobiDB-lite"/>
    </source>
</evidence>
<dbReference type="PROSITE" id="PS00022">
    <property type="entry name" value="EGF_1"/>
    <property type="match status" value="1"/>
</dbReference>
<dbReference type="GO" id="GO:0033299">
    <property type="term" value="P:secretion of lysosomal enzymes"/>
    <property type="evidence" value="ECO:0007669"/>
    <property type="project" value="TreeGrafter"/>
</dbReference>
<dbReference type="InterPro" id="IPR002049">
    <property type="entry name" value="LE_dom"/>
</dbReference>
<dbReference type="PANTHER" id="PTHR40446">
    <property type="entry name" value="N-ACETYLGLUCOSAMINE-1-PHOSPHODIESTER ALPHA-N-ACETYLGLUCOSAMINIDASE"/>
    <property type="match status" value="1"/>
</dbReference>
<dbReference type="Pfam" id="PF09992">
    <property type="entry name" value="NAGPA"/>
    <property type="match status" value="1"/>
</dbReference>
<dbReference type="Proteomes" id="UP000472262">
    <property type="component" value="Unassembled WGS sequence"/>
</dbReference>
<dbReference type="KEGG" id="sgh:107591935"/>
<comment type="caution">
    <text evidence="1">Lacks conserved residue(s) required for the propagation of feature annotation.</text>
</comment>
<sequence>MTSTDESPFIEENGCNRASNLFYFIVLYVCLMATSSVNFVQISLLFTYLGICLSRCKDIRHSLNDDLLLPYTKSHGPSHSHRHVRDCQPVAHGNVTHETWAASKHSNAPVFKSNTFISVITDDSGVHRWVSGHITEVHDPLRSVSVLEPGGPGGCEWSHRKLVELTAKSRKCLVAQNGGFFDTDSGQCLGNVISDGKLVRNSGGIQNAQFGIRKDGTLVFGYLSEDDILDQVNPFVQLISGVVWLLRNGEIYINESIQAECDETQKTGKFQYFVDVISARTAVGHDAEGKLILFHVDGQTGVRGMNLWQVAKFLKEQNVFNAINLDGGGSATYILNGSLASYPSDHCKLPKWRCPRAVSTVLCVHERLCQPEDCGGHGRCVEGQCVCQQGWSSPGCANLTCQAECGEHGICTENGCVCDAGWMGLNCSQVCAAGFYGDGCNQTCMCANGGSCDPVHGRCTCPAGLHGDSCEQECPLGFYGLNCKQPCQCHDMCPCNAVTGSCNTTYQGERNISLHRAGHCLAAQMLREWRQEEEAHAPKPYLSEQSWLVVCAILATSLLASLAGNFIQTCRKSKARGQRADYSYLPLGEINGSVERSRRQGTKSGKVLFQEEDSDTQDSS</sequence>
<accession>A0A672KF64</accession>
<dbReference type="PROSITE" id="PS50026">
    <property type="entry name" value="EGF_3"/>
    <property type="match status" value="1"/>
</dbReference>
<evidence type="ECO:0000259" key="4">
    <source>
        <dbReference type="PROSITE" id="PS50026"/>
    </source>
</evidence>
<name>A0A672KF64_SINGR</name>
<dbReference type="InParanoid" id="A0A672KF64"/>
<keyword evidence="3" id="KW-1133">Transmembrane helix</keyword>
<evidence type="ECO:0000313" key="6">
    <source>
        <dbReference type="Proteomes" id="UP000472262"/>
    </source>
</evidence>
<proteinExistence type="predicted"/>
<dbReference type="OrthoDB" id="192253at2759"/>
<dbReference type="InterPro" id="IPR000742">
    <property type="entry name" value="EGF"/>
</dbReference>
<keyword evidence="3" id="KW-0812">Transmembrane</keyword>
<protein>
    <submittedName>
        <fullName evidence="5">N-acetylglucosamine-1-phosphodiester alpha-N-acetylglucosaminidase-like</fullName>
    </submittedName>
</protein>
<dbReference type="Gene3D" id="2.170.300.10">
    <property type="entry name" value="Tie2 ligand-binding domain superfamily"/>
    <property type="match status" value="1"/>
</dbReference>
<feature type="disulfide bond" evidence="1">
    <location>
        <begin position="461"/>
        <end position="470"/>
    </location>
</feature>
<dbReference type="PANTHER" id="PTHR40446:SF2">
    <property type="entry name" value="N-ACETYLGLUCOSAMINE-1-PHOSPHODIESTER ALPHA-N-ACETYLGLUCOSAMINIDASE"/>
    <property type="match status" value="1"/>
</dbReference>
<gene>
    <name evidence="5" type="primary">LOC107591935</name>
</gene>
<keyword evidence="3" id="KW-0472">Membrane</keyword>
<feature type="transmembrane region" description="Helical" evidence="3">
    <location>
        <begin position="21"/>
        <end position="51"/>
    </location>
</feature>
<keyword evidence="6" id="KW-1185">Reference proteome</keyword>
<organism evidence="5 6">
    <name type="scientific">Sinocyclocheilus grahami</name>
    <name type="common">Dianchi golden-line fish</name>
    <name type="synonym">Barbus grahami</name>
    <dbReference type="NCBI Taxonomy" id="75366"/>
    <lineage>
        <taxon>Eukaryota</taxon>
        <taxon>Metazoa</taxon>
        <taxon>Chordata</taxon>
        <taxon>Craniata</taxon>
        <taxon>Vertebrata</taxon>
        <taxon>Euteleostomi</taxon>
        <taxon>Actinopterygii</taxon>
        <taxon>Neopterygii</taxon>
        <taxon>Teleostei</taxon>
        <taxon>Ostariophysi</taxon>
        <taxon>Cypriniformes</taxon>
        <taxon>Cyprinidae</taxon>
        <taxon>Cyprininae</taxon>
        <taxon>Sinocyclocheilus</taxon>
    </lineage>
</organism>
<feature type="compositionally biased region" description="Acidic residues" evidence="2">
    <location>
        <begin position="610"/>
        <end position="620"/>
    </location>
</feature>
<dbReference type="CDD" id="cd00055">
    <property type="entry name" value="EGF_Lam"/>
    <property type="match status" value="1"/>
</dbReference>
<dbReference type="GeneID" id="107591935"/>
<evidence type="ECO:0000256" key="3">
    <source>
        <dbReference type="SAM" id="Phobius"/>
    </source>
</evidence>
<dbReference type="RefSeq" id="XP_016136715.1">
    <property type="nucleotide sequence ID" value="XM_016281229.1"/>
</dbReference>
<reference evidence="5" key="2">
    <citation type="submission" date="2025-09" db="UniProtKB">
        <authorList>
            <consortium name="Ensembl"/>
        </authorList>
    </citation>
    <scope>IDENTIFICATION</scope>
</reference>
<feature type="domain" description="EGF-like" evidence="4">
    <location>
        <begin position="436"/>
        <end position="471"/>
    </location>
</feature>
<dbReference type="SMART" id="SM00181">
    <property type="entry name" value="EGF"/>
    <property type="match status" value="3"/>
</dbReference>
<keyword evidence="1" id="KW-0245">EGF-like domain</keyword>
<dbReference type="Pfam" id="PF23106">
    <property type="entry name" value="EGF_Teneurin"/>
    <property type="match status" value="1"/>
</dbReference>
<dbReference type="AlphaFoldDB" id="A0A672KF64"/>
<dbReference type="OMA" id="ECVMGEC"/>
<reference evidence="5" key="1">
    <citation type="submission" date="2025-08" db="UniProtKB">
        <authorList>
            <consortium name="Ensembl"/>
        </authorList>
    </citation>
    <scope>IDENTIFICATION</scope>
</reference>
<dbReference type="Ensembl" id="ENSSGRT00000010898.1">
    <property type="protein sequence ID" value="ENSSGRP00000010026.1"/>
    <property type="gene ID" value="ENSSGRG00000006688.1"/>
</dbReference>
<dbReference type="InterPro" id="IPR018711">
    <property type="entry name" value="NAGPA"/>
</dbReference>
<evidence type="ECO:0000256" key="1">
    <source>
        <dbReference type="PROSITE-ProRule" id="PRU00076"/>
    </source>
</evidence>
<evidence type="ECO:0000313" key="5">
    <source>
        <dbReference type="Ensembl" id="ENSSGRP00000010026.1"/>
    </source>
</evidence>
<feature type="transmembrane region" description="Helical" evidence="3">
    <location>
        <begin position="547"/>
        <end position="567"/>
    </location>
</feature>
<keyword evidence="1" id="KW-1015">Disulfide bond</keyword>